<reference evidence="1" key="1">
    <citation type="submission" date="2021-11" db="EMBL/GenBank/DDBJ databases">
        <title>The complete genome of Massilia sp sp. G4R7.</title>
        <authorList>
            <person name="Liu L."/>
            <person name="Yue J."/>
            <person name="Yuan J."/>
            <person name="Yang F."/>
            <person name="Li L."/>
        </authorList>
    </citation>
    <scope>NUCLEOTIDE SEQUENCE</scope>
    <source>
        <strain evidence="1">G4R7</strain>
    </source>
</reference>
<proteinExistence type="predicted"/>
<comment type="caution">
    <text evidence="1">The sequence shown here is derived from an EMBL/GenBank/DDBJ whole genome shotgun (WGS) entry which is preliminary data.</text>
</comment>
<dbReference type="RefSeq" id="WP_231056622.1">
    <property type="nucleotide sequence ID" value="NZ_JAJNOC010000001.1"/>
</dbReference>
<evidence type="ECO:0000313" key="2">
    <source>
        <dbReference type="Proteomes" id="UP001179361"/>
    </source>
</evidence>
<dbReference type="EMBL" id="JAJNOC010000001">
    <property type="protein sequence ID" value="MCD2515311.1"/>
    <property type="molecule type" value="Genomic_DNA"/>
</dbReference>
<gene>
    <name evidence="1" type="ORF">LQ564_03175</name>
</gene>
<organism evidence="1 2">
    <name type="scientific">Massilia phyllostachyos</name>
    <dbReference type="NCBI Taxonomy" id="2898585"/>
    <lineage>
        <taxon>Bacteria</taxon>
        <taxon>Pseudomonadati</taxon>
        <taxon>Pseudomonadota</taxon>
        <taxon>Betaproteobacteria</taxon>
        <taxon>Burkholderiales</taxon>
        <taxon>Oxalobacteraceae</taxon>
        <taxon>Telluria group</taxon>
        <taxon>Massilia</taxon>
    </lineage>
</organism>
<protein>
    <submittedName>
        <fullName evidence="1">Uncharacterized protein</fullName>
    </submittedName>
</protein>
<keyword evidence="2" id="KW-1185">Reference proteome</keyword>
<name>A0ABS8Q2V8_9BURK</name>
<sequence length="181" mass="19240">MKSRYLPLLVLVALLGGYALGNAGRAGQDAPDIIPGTVVSGIVQDHVSALVFVTAKGTFTAQRSRVGGPFAVQVTFADGRPARHCTASPDLSGQLLNLSTFEAKRQLSFEARAKDFPVHVGNLFTQPQGREPGNVVMVYTNEQRSSVAVVFDRYAVELIAPPAAFDGLEAGCNAFAQSVEY</sequence>
<accession>A0ABS8Q2V8</accession>
<evidence type="ECO:0000313" key="1">
    <source>
        <dbReference type="EMBL" id="MCD2515311.1"/>
    </source>
</evidence>
<dbReference type="Proteomes" id="UP001179361">
    <property type="component" value="Unassembled WGS sequence"/>
</dbReference>